<keyword evidence="4" id="KW-0862">Zinc</keyword>
<dbReference type="AlphaFoldDB" id="A0A1J1GST9"/>
<dbReference type="GO" id="GO:0008270">
    <property type="term" value="F:zinc ion binding"/>
    <property type="evidence" value="ECO:0007669"/>
    <property type="project" value="UniProtKB-KW"/>
</dbReference>
<gene>
    <name evidence="9" type="ORF">PGAL8A_00274200</name>
</gene>
<name>A0A1J1GST9_PLAGA</name>
<dbReference type="InterPro" id="IPR000690">
    <property type="entry name" value="Matrin/U1-C_Znf_C2H2"/>
</dbReference>
<dbReference type="GeneID" id="39731274"/>
<accession>A0A1J1GST9</accession>
<keyword evidence="5" id="KW-0539">Nucleus</keyword>
<feature type="compositionally biased region" description="Low complexity" evidence="7">
    <location>
        <begin position="290"/>
        <end position="304"/>
    </location>
</feature>
<keyword evidence="2" id="KW-0479">Metal-binding</keyword>
<feature type="compositionally biased region" description="Basic and acidic residues" evidence="7">
    <location>
        <begin position="419"/>
        <end position="442"/>
    </location>
</feature>
<dbReference type="PROSITE" id="PS50171">
    <property type="entry name" value="ZF_MATRIN"/>
    <property type="match status" value="1"/>
</dbReference>
<feature type="domain" description="Matrin-type" evidence="8">
    <location>
        <begin position="11"/>
        <end position="42"/>
    </location>
</feature>
<dbReference type="Proteomes" id="UP000220797">
    <property type="component" value="Unassembled WGS sequence"/>
</dbReference>
<evidence type="ECO:0000256" key="6">
    <source>
        <dbReference type="SAM" id="Coils"/>
    </source>
</evidence>
<dbReference type="InterPro" id="IPR040023">
    <property type="entry name" value="WBP4"/>
</dbReference>
<dbReference type="EMBL" id="CVMV01000045">
    <property type="protein sequence ID" value="CRG95545.1"/>
    <property type="molecule type" value="Genomic_DNA"/>
</dbReference>
<organism evidence="9 10">
    <name type="scientific">Plasmodium gallinaceum</name>
    <dbReference type="NCBI Taxonomy" id="5849"/>
    <lineage>
        <taxon>Eukaryota</taxon>
        <taxon>Sar</taxon>
        <taxon>Alveolata</taxon>
        <taxon>Apicomplexa</taxon>
        <taxon>Aconoidasida</taxon>
        <taxon>Haemosporida</taxon>
        <taxon>Plasmodiidae</taxon>
        <taxon>Plasmodium</taxon>
        <taxon>Plasmodium (Haemamoeba)</taxon>
    </lineage>
</organism>
<evidence type="ECO:0000256" key="3">
    <source>
        <dbReference type="ARBA" id="ARBA00022771"/>
    </source>
</evidence>
<dbReference type="GO" id="GO:0003723">
    <property type="term" value="F:RNA binding"/>
    <property type="evidence" value="ECO:0007669"/>
    <property type="project" value="TreeGrafter"/>
</dbReference>
<comment type="caution">
    <text evidence="9">The sequence shown here is derived from an EMBL/GenBank/DDBJ whole genome shotgun (WGS) entry which is preliminary data.</text>
</comment>
<feature type="coiled-coil region" evidence="6">
    <location>
        <begin position="44"/>
        <end position="81"/>
    </location>
</feature>
<keyword evidence="9" id="KW-0687">Ribonucleoprotein</keyword>
<dbReference type="PANTHER" id="PTHR13173">
    <property type="entry name" value="WW DOMAIN BINDING PROTEIN 4"/>
    <property type="match status" value="1"/>
</dbReference>
<comment type="subcellular location">
    <subcellularLocation>
        <location evidence="1">Nucleus</location>
    </subcellularLocation>
</comment>
<proteinExistence type="predicted"/>
<dbReference type="GO" id="GO:0071011">
    <property type="term" value="C:precatalytic spliceosome"/>
    <property type="evidence" value="ECO:0007669"/>
    <property type="project" value="TreeGrafter"/>
</dbReference>
<protein>
    <submittedName>
        <fullName evidence="9">U1 small nuclear ribonucleoprotein C, putative</fullName>
    </submittedName>
</protein>
<evidence type="ECO:0000313" key="10">
    <source>
        <dbReference type="Proteomes" id="UP000220797"/>
    </source>
</evidence>
<keyword evidence="6" id="KW-0175">Coiled coil</keyword>
<evidence type="ECO:0000256" key="7">
    <source>
        <dbReference type="SAM" id="MobiDB-lite"/>
    </source>
</evidence>
<evidence type="ECO:0000256" key="5">
    <source>
        <dbReference type="ARBA" id="ARBA00023242"/>
    </source>
</evidence>
<sequence length="553" mass="66706">MTDYWISSKKHYCETCNCWISGHKVNIKNHEKSFRHLENFKRLINESFKRKEKETKEKKFIEEELRKLDNVEKNYLSVLKKNDKLTQLDNSIDLNTVNSSNKDYQKWILMIHEDTGSLVFFDKINNQLTYEKPKDFFEKLPDYQTFSEQNGWFKYFDYNFNNFYYYNINNSEVIWQYSVSTINNFINLIKKYECYDRDKKLNNTRENIKQNITSDYLCNQINLNNNSYYNPYPVNFNQNSHFIYNNFNLLNIQEKINSQKNDNIEMTENKKEKEKIHMIINSYNNSNNNDLKNLDNTSNNNDINNSRRRNNDFLSNSFDKTDENISKMKNKIDEKIEKSKTEIENEKCYNLNQISITNKKNKMDDKMLIDEKQIESNADVEKKKKMIEINFSSKKKNNIFSSTYDKKEKIEDKKKNEKITDFENQHGKSDKCKKNECDETSKPGEWQKVQSNEINTISNECIEDIFYNIKSTEEIEEENIAHLQENIRYEYSTCNEFYVKKKELENEDLYLNQEFRFINKPIYKKNINKNPNKKVEFAKRNIKITKNKKGILK</sequence>
<dbReference type="GO" id="GO:0000398">
    <property type="term" value="P:mRNA splicing, via spliceosome"/>
    <property type="evidence" value="ECO:0007669"/>
    <property type="project" value="InterPro"/>
</dbReference>
<evidence type="ECO:0000256" key="2">
    <source>
        <dbReference type="ARBA" id="ARBA00022723"/>
    </source>
</evidence>
<feature type="region of interest" description="Disordered" evidence="7">
    <location>
        <begin position="419"/>
        <end position="444"/>
    </location>
</feature>
<evidence type="ECO:0000256" key="4">
    <source>
        <dbReference type="ARBA" id="ARBA00022833"/>
    </source>
</evidence>
<keyword evidence="3" id="KW-0863">Zinc-finger</keyword>
<dbReference type="RefSeq" id="XP_028528354.1">
    <property type="nucleotide sequence ID" value="XM_028671730.1"/>
</dbReference>
<evidence type="ECO:0000256" key="1">
    <source>
        <dbReference type="ARBA" id="ARBA00004123"/>
    </source>
</evidence>
<evidence type="ECO:0000259" key="8">
    <source>
        <dbReference type="PROSITE" id="PS50171"/>
    </source>
</evidence>
<reference evidence="9" key="1">
    <citation type="submission" date="2015-04" db="EMBL/GenBank/DDBJ databases">
        <authorList>
            <consortium name="Pathogen Informatics"/>
        </authorList>
    </citation>
    <scope>NUCLEOTIDE SEQUENCE [LARGE SCALE GENOMIC DNA]</scope>
    <source>
        <strain evidence="9">8A</strain>
    </source>
</reference>
<feature type="region of interest" description="Disordered" evidence="7">
    <location>
        <begin position="290"/>
        <end position="318"/>
    </location>
</feature>
<dbReference type="VEuPathDB" id="PlasmoDB:PGAL8A_00274200"/>
<dbReference type="OrthoDB" id="191651at2759"/>
<evidence type="ECO:0000313" key="9">
    <source>
        <dbReference type="EMBL" id="CRG95545.1"/>
    </source>
</evidence>
<keyword evidence="10" id="KW-1185">Reference proteome</keyword>
<dbReference type="PANTHER" id="PTHR13173:SF10">
    <property type="entry name" value="WW DOMAIN-BINDING PROTEIN 4"/>
    <property type="match status" value="1"/>
</dbReference>